<gene>
    <name evidence="1" type="ORF">ACFODZ_08000</name>
</gene>
<accession>A0ABV7JDN1</accession>
<dbReference type="RefSeq" id="WP_077412451.1">
    <property type="nucleotide sequence ID" value="NZ_JBHRTS010000004.1"/>
</dbReference>
<sequence>MTLDQQAKINHTYDGHQLAEQYFEALSGFFFEMDINGQKFVESFVAAYIKHVDAETNRVSDVIMNTGFTKTVIENTLKGVKKNRQFAIKSFFGEMIEEVKKICSRNEQMTMKIKGTQRSFTSVFYRLEPSTKQLTSQSFLDYMIKRGIIERVDDNTIRFVRAVPINHVNTKEKMLSLFTNVMERFTQTLIGNYQATKPADENFQQTYRSWHIDPQMHNEARQALKKLLRTQWLEIQQLIDSYEVKTEFEKNRVEQSGAELGVSTFVYHNNPNEE</sequence>
<evidence type="ECO:0000313" key="2">
    <source>
        <dbReference type="Proteomes" id="UP001595533"/>
    </source>
</evidence>
<dbReference type="EMBL" id="JBHRTS010000004">
    <property type="protein sequence ID" value="MFC3194181.1"/>
    <property type="molecule type" value="Genomic_DNA"/>
</dbReference>
<proteinExistence type="predicted"/>
<keyword evidence="2" id="KW-1185">Reference proteome</keyword>
<evidence type="ECO:0000313" key="1">
    <source>
        <dbReference type="EMBL" id="MFC3194181.1"/>
    </source>
</evidence>
<comment type="caution">
    <text evidence="1">The sequence shown here is derived from an EMBL/GenBank/DDBJ whole genome shotgun (WGS) entry which is preliminary data.</text>
</comment>
<name>A0ABV7JDN1_9GAMM</name>
<protein>
    <submittedName>
        <fullName evidence="1">Uncharacterized protein</fullName>
    </submittedName>
</protein>
<organism evidence="1 2">
    <name type="scientific">Marinicella sediminis</name>
    <dbReference type="NCBI Taxonomy" id="1792834"/>
    <lineage>
        <taxon>Bacteria</taxon>
        <taxon>Pseudomonadati</taxon>
        <taxon>Pseudomonadota</taxon>
        <taxon>Gammaproteobacteria</taxon>
        <taxon>Lysobacterales</taxon>
        <taxon>Marinicellaceae</taxon>
        <taxon>Marinicella</taxon>
    </lineage>
</organism>
<reference evidence="2" key="1">
    <citation type="journal article" date="2019" name="Int. J. Syst. Evol. Microbiol.">
        <title>The Global Catalogue of Microorganisms (GCM) 10K type strain sequencing project: providing services to taxonomists for standard genome sequencing and annotation.</title>
        <authorList>
            <consortium name="The Broad Institute Genomics Platform"/>
            <consortium name="The Broad Institute Genome Sequencing Center for Infectious Disease"/>
            <person name="Wu L."/>
            <person name="Ma J."/>
        </authorList>
    </citation>
    <scope>NUCLEOTIDE SEQUENCE [LARGE SCALE GENOMIC DNA]</scope>
    <source>
        <strain evidence="2">KCTC 42953</strain>
    </source>
</reference>
<dbReference type="Proteomes" id="UP001595533">
    <property type="component" value="Unassembled WGS sequence"/>
</dbReference>